<organism evidence="3 4">
    <name type="scientific">Armillaria ostoyae</name>
    <name type="common">Armillaria root rot fungus</name>
    <dbReference type="NCBI Taxonomy" id="47428"/>
    <lineage>
        <taxon>Eukaryota</taxon>
        <taxon>Fungi</taxon>
        <taxon>Dikarya</taxon>
        <taxon>Basidiomycota</taxon>
        <taxon>Agaricomycotina</taxon>
        <taxon>Agaricomycetes</taxon>
        <taxon>Agaricomycetidae</taxon>
        <taxon>Agaricales</taxon>
        <taxon>Marasmiineae</taxon>
        <taxon>Physalacriaceae</taxon>
        <taxon>Armillaria</taxon>
    </lineage>
</organism>
<protein>
    <submittedName>
        <fullName evidence="3">Uncharacterized protein</fullName>
    </submittedName>
</protein>
<proteinExistence type="predicted"/>
<sequence length="206" mass="23110">MVNTSTFSRHKRAALWFNRRLGRPLPRQAFRPRGLVTKVEGSGVKAVALRWQCTTWRLATCLPVSGKGSSNDMPSPQSLQSPSEAVHSGSPFPRSADQNGRLSASWYSSPRPWKVHLGRCSSSCGVTKRRESCQAVMALILIYLYGIARNVKRKRRRVLNLASPLSATLSVYSLSLDIFLIFTYNTSLRLYFEAELPRPRPTQSVI</sequence>
<evidence type="ECO:0000313" key="3">
    <source>
        <dbReference type="EMBL" id="SJK96914.1"/>
    </source>
</evidence>
<evidence type="ECO:0000256" key="2">
    <source>
        <dbReference type="SAM" id="Phobius"/>
    </source>
</evidence>
<evidence type="ECO:0000313" key="4">
    <source>
        <dbReference type="Proteomes" id="UP000219338"/>
    </source>
</evidence>
<feature type="compositionally biased region" description="Polar residues" evidence="1">
    <location>
        <begin position="67"/>
        <end position="83"/>
    </location>
</feature>
<gene>
    <name evidence="3" type="ORF">ARMOST_00162</name>
</gene>
<dbReference type="EMBL" id="FUEG01000001">
    <property type="protein sequence ID" value="SJK96914.1"/>
    <property type="molecule type" value="Genomic_DNA"/>
</dbReference>
<name>A0A284QKC9_ARMOS</name>
<evidence type="ECO:0000256" key="1">
    <source>
        <dbReference type="SAM" id="MobiDB-lite"/>
    </source>
</evidence>
<keyword evidence="2" id="KW-0472">Membrane</keyword>
<feature type="transmembrane region" description="Helical" evidence="2">
    <location>
        <begin position="158"/>
        <end position="182"/>
    </location>
</feature>
<accession>A0A284QKC9</accession>
<reference evidence="4" key="1">
    <citation type="journal article" date="2017" name="Nat. Ecol. Evol.">
        <title>Genome expansion and lineage-specific genetic innovations in the forest pathogenic fungi Armillaria.</title>
        <authorList>
            <person name="Sipos G."/>
            <person name="Prasanna A.N."/>
            <person name="Walter M.C."/>
            <person name="O'Connor E."/>
            <person name="Balint B."/>
            <person name="Krizsan K."/>
            <person name="Kiss B."/>
            <person name="Hess J."/>
            <person name="Varga T."/>
            <person name="Slot J."/>
            <person name="Riley R."/>
            <person name="Boka B."/>
            <person name="Rigling D."/>
            <person name="Barry K."/>
            <person name="Lee J."/>
            <person name="Mihaltcheva S."/>
            <person name="LaButti K."/>
            <person name="Lipzen A."/>
            <person name="Waldron R."/>
            <person name="Moloney N.M."/>
            <person name="Sperisen C."/>
            <person name="Kredics L."/>
            <person name="Vagvoelgyi C."/>
            <person name="Patrignani A."/>
            <person name="Fitzpatrick D."/>
            <person name="Nagy I."/>
            <person name="Doyle S."/>
            <person name="Anderson J.B."/>
            <person name="Grigoriev I.V."/>
            <person name="Gueldener U."/>
            <person name="Muensterkoetter M."/>
            <person name="Nagy L.G."/>
        </authorList>
    </citation>
    <scope>NUCLEOTIDE SEQUENCE [LARGE SCALE GENOMIC DNA]</scope>
    <source>
        <strain evidence="4">C18/9</strain>
    </source>
</reference>
<feature type="region of interest" description="Disordered" evidence="1">
    <location>
        <begin position="67"/>
        <end position="101"/>
    </location>
</feature>
<keyword evidence="2" id="KW-1133">Transmembrane helix</keyword>
<keyword evidence="2" id="KW-0812">Transmembrane</keyword>
<dbReference type="Proteomes" id="UP000219338">
    <property type="component" value="Unassembled WGS sequence"/>
</dbReference>
<dbReference type="AlphaFoldDB" id="A0A284QKC9"/>
<keyword evidence="4" id="KW-1185">Reference proteome</keyword>